<evidence type="ECO:0000256" key="6">
    <source>
        <dbReference type="ARBA" id="ARBA00023242"/>
    </source>
</evidence>
<dbReference type="AlphaFoldDB" id="A0A438MQD7"/>
<evidence type="ECO:0000313" key="9">
    <source>
        <dbReference type="EMBL" id="RVX65824.1"/>
    </source>
</evidence>
<sequence>MHATEQDFDLSLTEHETFGLTDDCFDLSMNHVDLHGFPSPQPNCGDGSRPFRNNFATNTSNPSDLKLMGPAGAVFDFVDWDQFQNAVQVAQEPSRPASRMRIRPAEADPDEDASDDELTNRLTARYASLKIADNGQLRYYGVTSNLHMLGDQLSTLFQPPVRTTRHDADDLLNQAGLHWEPDPAYEDHLFNLHFTWFQPFMQEVDRDLFFQGRKAYQSGEDASFYSPALENAILSSGAMYSTPDYGRFNMTPAKFFASRAKVYLDIELDSPSFATAQALLLLAAYEAAQGQDSRGWVYIGMMSQVITDLGMHISSEVELKYIHEAFSAHEIMTRRKNFFWSAFTASVFFGSYSGRPALLANINHNVACPASTGKRTWQPYTGPGSPAILNSEAEAHALGAVPAYLAGLARKMASIASLLYPGIRSSTENARAFAKSMSKELEDWMAALPPDLHIDSTIPTTPDGQDEPNPIVIQLHMQYHAMMILLHRPFVRDFIPQNGVDDLNLDACQRCSNSAIAITNLLQIFRRTTSWRYVHLQAVHNTTIAGVIHVYDSCTFPGERGKRAQEGLRVCVQALAGMAESYESSMRGYEVIAAVRRESQARQWFQAGSKRQRGAAQQHARRM</sequence>
<keyword evidence="1" id="KW-0479">Metal-binding</keyword>
<evidence type="ECO:0000256" key="4">
    <source>
        <dbReference type="ARBA" id="ARBA00023125"/>
    </source>
</evidence>
<feature type="compositionally biased region" description="Acidic residues" evidence="7">
    <location>
        <begin position="107"/>
        <end position="117"/>
    </location>
</feature>
<dbReference type="InterPro" id="IPR051615">
    <property type="entry name" value="Transcr_Regulatory_Elem"/>
</dbReference>
<dbReference type="PANTHER" id="PTHR31313:SF77">
    <property type="entry name" value="ZN(II)2CYS6 TRANSCRIPTION FACTOR (EUROFUNG)"/>
    <property type="match status" value="1"/>
</dbReference>
<dbReference type="CDD" id="cd12148">
    <property type="entry name" value="fungal_TF_MHR"/>
    <property type="match status" value="1"/>
</dbReference>
<name>A0A438MQD7_EXOME</name>
<keyword evidence="3" id="KW-0805">Transcription regulation</keyword>
<keyword evidence="2" id="KW-0862">Zinc</keyword>
<dbReference type="InterPro" id="IPR007219">
    <property type="entry name" value="XnlR_reg_dom"/>
</dbReference>
<dbReference type="VEuPathDB" id="FungiDB:PV10_00546"/>
<evidence type="ECO:0000259" key="8">
    <source>
        <dbReference type="Pfam" id="PF04082"/>
    </source>
</evidence>
<evidence type="ECO:0000256" key="7">
    <source>
        <dbReference type="SAM" id="MobiDB-lite"/>
    </source>
</evidence>
<proteinExistence type="predicted"/>
<feature type="domain" description="Xylanolytic transcriptional activator regulatory" evidence="8">
    <location>
        <begin position="193"/>
        <end position="444"/>
    </location>
</feature>
<dbReference type="OrthoDB" id="2154091at2759"/>
<dbReference type="EMBL" id="NAJM01000078">
    <property type="protein sequence ID" value="RVX65824.1"/>
    <property type="molecule type" value="Genomic_DNA"/>
</dbReference>
<dbReference type="Pfam" id="PF04082">
    <property type="entry name" value="Fungal_trans"/>
    <property type="match status" value="1"/>
</dbReference>
<feature type="region of interest" description="Disordered" evidence="7">
    <location>
        <begin position="89"/>
        <end position="117"/>
    </location>
</feature>
<organism evidence="9 10">
    <name type="scientific">Exophiala mesophila</name>
    <name type="common">Black yeast-like fungus</name>
    <dbReference type="NCBI Taxonomy" id="212818"/>
    <lineage>
        <taxon>Eukaryota</taxon>
        <taxon>Fungi</taxon>
        <taxon>Dikarya</taxon>
        <taxon>Ascomycota</taxon>
        <taxon>Pezizomycotina</taxon>
        <taxon>Eurotiomycetes</taxon>
        <taxon>Chaetothyriomycetidae</taxon>
        <taxon>Chaetothyriales</taxon>
        <taxon>Herpotrichiellaceae</taxon>
        <taxon>Exophiala</taxon>
    </lineage>
</organism>
<dbReference type="PANTHER" id="PTHR31313">
    <property type="entry name" value="TY1 ENHANCER ACTIVATOR"/>
    <property type="match status" value="1"/>
</dbReference>
<evidence type="ECO:0000256" key="1">
    <source>
        <dbReference type="ARBA" id="ARBA00022723"/>
    </source>
</evidence>
<keyword evidence="6" id="KW-0539">Nucleus</keyword>
<gene>
    <name evidence="9" type="ORF">B0A52_10340</name>
</gene>
<evidence type="ECO:0000256" key="5">
    <source>
        <dbReference type="ARBA" id="ARBA00023163"/>
    </source>
</evidence>
<accession>A0A438MQD7</accession>
<dbReference type="Proteomes" id="UP000288859">
    <property type="component" value="Unassembled WGS sequence"/>
</dbReference>
<protein>
    <recommendedName>
        <fullName evidence="8">Xylanolytic transcriptional activator regulatory domain-containing protein</fullName>
    </recommendedName>
</protein>
<dbReference type="GO" id="GO:0003677">
    <property type="term" value="F:DNA binding"/>
    <property type="evidence" value="ECO:0007669"/>
    <property type="project" value="UniProtKB-KW"/>
</dbReference>
<evidence type="ECO:0000256" key="3">
    <source>
        <dbReference type="ARBA" id="ARBA00023015"/>
    </source>
</evidence>
<evidence type="ECO:0000256" key="2">
    <source>
        <dbReference type="ARBA" id="ARBA00022833"/>
    </source>
</evidence>
<keyword evidence="4" id="KW-0238">DNA-binding</keyword>
<comment type="caution">
    <text evidence="9">The sequence shown here is derived from an EMBL/GenBank/DDBJ whole genome shotgun (WGS) entry which is preliminary data.</text>
</comment>
<reference evidence="9 10" key="1">
    <citation type="submission" date="2017-03" db="EMBL/GenBank/DDBJ databases">
        <title>Genomes of endolithic fungi from Antarctica.</title>
        <authorList>
            <person name="Coleine C."/>
            <person name="Masonjones S."/>
            <person name="Stajich J.E."/>
        </authorList>
    </citation>
    <scope>NUCLEOTIDE SEQUENCE [LARGE SCALE GENOMIC DNA]</scope>
    <source>
        <strain evidence="9 10">CCFEE 6314</strain>
    </source>
</reference>
<keyword evidence="5" id="KW-0804">Transcription</keyword>
<dbReference type="GO" id="GO:0008270">
    <property type="term" value="F:zinc ion binding"/>
    <property type="evidence" value="ECO:0007669"/>
    <property type="project" value="InterPro"/>
</dbReference>
<evidence type="ECO:0000313" key="10">
    <source>
        <dbReference type="Proteomes" id="UP000288859"/>
    </source>
</evidence>
<dbReference type="GO" id="GO:0006351">
    <property type="term" value="P:DNA-templated transcription"/>
    <property type="evidence" value="ECO:0007669"/>
    <property type="project" value="InterPro"/>
</dbReference>